<evidence type="ECO:0000313" key="10">
    <source>
        <dbReference type="Proteomes" id="UP000242687"/>
    </source>
</evidence>
<dbReference type="InterPro" id="IPR001179">
    <property type="entry name" value="PPIase_FKBP_dom"/>
</dbReference>
<accession>A0A2H9VQA7</accession>
<keyword evidence="4 5" id="KW-0413">Isomerase</keyword>
<evidence type="ECO:0000256" key="5">
    <source>
        <dbReference type="PROSITE-ProRule" id="PRU00277"/>
    </source>
</evidence>
<evidence type="ECO:0000256" key="2">
    <source>
        <dbReference type="ARBA" id="ARBA00006577"/>
    </source>
</evidence>
<dbReference type="Pfam" id="PF00254">
    <property type="entry name" value="FKBP_C"/>
    <property type="match status" value="1"/>
</dbReference>
<dbReference type="RefSeq" id="WP_100342748.1">
    <property type="nucleotide sequence ID" value="NZ_PGFJ01000002.1"/>
</dbReference>
<evidence type="ECO:0000256" key="4">
    <source>
        <dbReference type="ARBA" id="ARBA00023235"/>
    </source>
</evidence>
<dbReference type="GO" id="GO:0003755">
    <property type="term" value="F:peptidyl-prolyl cis-trans isomerase activity"/>
    <property type="evidence" value="ECO:0007669"/>
    <property type="project" value="UniProtKB-UniRule"/>
</dbReference>
<dbReference type="PROSITE" id="PS50059">
    <property type="entry name" value="FKBP_PPIASE"/>
    <property type="match status" value="1"/>
</dbReference>
<evidence type="ECO:0000259" key="8">
    <source>
        <dbReference type="PROSITE" id="PS50059"/>
    </source>
</evidence>
<reference evidence="9 10" key="1">
    <citation type="submission" date="2017-11" db="EMBL/GenBank/DDBJ databases">
        <title>Genomic Encyclopedia of Archaeal and Bacterial Type Strains, Phase II (KMG-II): From Individual Species to Whole Genera.</title>
        <authorList>
            <person name="Goeker M."/>
        </authorList>
    </citation>
    <scope>NUCLEOTIDE SEQUENCE [LARGE SCALE GENOMIC DNA]</scope>
    <source>
        <strain evidence="9 10">DSM 28175</strain>
    </source>
</reference>
<dbReference type="Proteomes" id="UP000242687">
    <property type="component" value="Unassembled WGS sequence"/>
</dbReference>
<keyword evidence="10" id="KW-1185">Reference proteome</keyword>
<evidence type="ECO:0000256" key="1">
    <source>
        <dbReference type="ARBA" id="ARBA00000971"/>
    </source>
</evidence>
<comment type="caution">
    <text evidence="9">The sequence shown here is derived from an EMBL/GenBank/DDBJ whole genome shotgun (WGS) entry which is preliminary data.</text>
</comment>
<protein>
    <recommendedName>
        <fullName evidence="6">Peptidyl-prolyl cis-trans isomerase</fullName>
        <ecNumber evidence="6">5.2.1.8</ecNumber>
    </recommendedName>
</protein>
<dbReference type="AlphaFoldDB" id="A0A2H9VQA7"/>
<feature type="signal peptide" evidence="7">
    <location>
        <begin position="1"/>
        <end position="19"/>
    </location>
</feature>
<dbReference type="InterPro" id="IPR046357">
    <property type="entry name" value="PPIase_dom_sf"/>
</dbReference>
<evidence type="ECO:0000256" key="7">
    <source>
        <dbReference type="SAM" id="SignalP"/>
    </source>
</evidence>
<evidence type="ECO:0000256" key="3">
    <source>
        <dbReference type="ARBA" id="ARBA00023110"/>
    </source>
</evidence>
<feature type="domain" description="PPIase FKBP-type" evidence="8">
    <location>
        <begin position="71"/>
        <end position="155"/>
    </location>
</feature>
<gene>
    <name evidence="9" type="ORF">CLV57_3621</name>
</gene>
<feature type="chain" id="PRO_5014170694" description="Peptidyl-prolyl cis-trans isomerase" evidence="7">
    <location>
        <begin position="20"/>
        <end position="155"/>
    </location>
</feature>
<sequence>MKRYLLFFCVAIAAMSACKKSDKFDAAAQAKLDDAQIVKYLADSSITATKDESGLYYQIITPGAAVKPTTSNGIFITYEGKLMTNGTVFDSKTTPYYFPSMDGLIQGWQIGVPKIGKGGRIKLFIPSGLAYKNNDTGSIPANSVLIFDITLVNFN</sequence>
<dbReference type="PROSITE" id="PS51257">
    <property type="entry name" value="PROKAR_LIPOPROTEIN"/>
    <property type="match status" value="1"/>
</dbReference>
<evidence type="ECO:0000313" key="9">
    <source>
        <dbReference type="EMBL" id="PJJ80470.1"/>
    </source>
</evidence>
<dbReference type="PANTHER" id="PTHR43811">
    <property type="entry name" value="FKBP-TYPE PEPTIDYL-PROLYL CIS-TRANS ISOMERASE FKPA"/>
    <property type="match status" value="1"/>
</dbReference>
<name>A0A2H9VQA7_9SPHI</name>
<dbReference type="EC" id="5.2.1.8" evidence="6"/>
<dbReference type="SUPFAM" id="SSF54534">
    <property type="entry name" value="FKBP-like"/>
    <property type="match status" value="1"/>
</dbReference>
<organism evidence="9 10">
    <name type="scientific">Mucilaginibacter auburnensis</name>
    <dbReference type="NCBI Taxonomy" id="1457233"/>
    <lineage>
        <taxon>Bacteria</taxon>
        <taxon>Pseudomonadati</taxon>
        <taxon>Bacteroidota</taxon>
        <taxon>Sphingobacteriia</taxon>
        <taxon>Sphingobacteriales</taxon>
        <taxon>Sphingobacteriaceae</taxon>
        <taxon>Mucilaginibacter</taxon>
    </lineage>
</organism>
<keyword evidence="3 5" id="KW-0697">Rotamase</keyword>
<dbReference type="Gene3D" id="3.10.50.40">
    <property type="match status" value="1"/>
</dbReference>
<dbReference type="EMBL" id="PGFJ01000002">
    <property type="protein sequence ID" value="PJJ80470.1"/>
    <property type="molecule type" value="Genomic_DNA"/>
</dbReference>
<keyword evidence="7" id="KW-0732">Signal</keyword>
<dbReference type="OrthoDB" id="669809at2"/>
<evidence type="ECO:0000256" key="6">
    <source>
        <dbReference type="RuleBase" id="RU003915"/>
    </source>
</evidence>
<dbReference type="PANTHER" id="PTHR43811:SF19">
    <property type="entry name" value="39 KDA FK506-BINDING NUCLEAR PROTEIN"/>
    <property type="match status" value="1"/>
</dbReference>
<proteinExistence type="inferred from homology"/>
<comment type="catalytic activity">
    <reaction evidence="1 5 6">
        <text>[protein]-peptidylproline (omega=180) = [protein]-peptidylproline (omega=0)</text>
        <dbReference type="Rhea" id="RHEA:16237"/>
        <dbReference type="Rhea" id="RHEA-COMP:10747"/>
        <dbReference type="Rhea" id="RHEA-COMP:10748"/>
        <dbReference type="ChEBI" id="CHEBI:83833"/>
        <dbReference type="ChEBI" id="CHEBI:83834"/>
        <dbReference type="EC" id="5.2.1.8"/>
    </reaction>
</comment>
<comment type="similarity">
    <text evidence="2 6">Belongs to the FKBP-type PPIase family.</text>
</comment>